<gene>
    <name evidence="2" type="ORF">ACFSUB_15040</name>
</gene>
<dbReference type="SUPFAM" id="SSF89550">
    <property type="entry name" value="PHP domain-like"/>
    <property type="match status" value="1"/>
</dbReference>
<comment type="caution">
    <text evidence="2">The sequence shown here is derived from an EMBL/GenBank/DDBJ whole genome shotgun (WGS) entry which is preliminary data.</text>
</comment>
<sequence>MTGSLNTQGSTWNRWDLHIHSPYSILHNEFNNDWDSYIDRLNDLEDIKAVGITDYYSIDGYKEVKKYKEDGFLNNIELILPNIELRLNISTTRDRPVNFHVIFNSEVSTDDIEDKFLRELEFEYNHRKYKCEKSDLIKLGENFVSEKDSEETALRCGMEQFKVSMENIKNIFKRHSTIFKNNYITIVPNSSEDGNSGIRDNQFVATRREIYRFADFIFSGNPQDKNFFLGKNNYSETIEQCGKLMPCVHGSDAHSLESMGKPNYGRHTWIKAETTFRGLKQLVHEPEQRVVIQPHHPENKNNYNIISKVNFQDNSCSLFNETDIEFNPGLNTIIGGKSSGKSLLLYKIAQAISEEEVNLREKDYLWKNPYTKTFINEQPFNVTWRNEENSNTNSENNSGKVTYLPQMYINSLSEDSSNEVLQEKIKSILLEDENHYRFLKEKNELLTVTRNKIEQNITNLFESLQKRSEINNSIEEIGDKKSIEKEVNRLNSELQEKVKQSKLTEEEELKVEQVQTAKKSLQEGLKNLEASQNKISNLSKKLQSINEQVNESLNNNEIYDENDQNIMFIIKNLQENIGESFSMANLKLIEEKNKYSQKGNDYDEKLKQVNEELHPLIEKMNNREEIEQLRKNLEKQNEYVNKITSLEDELGLLEENIIKLCETIINSKKEYMDIQKSIASYFQSIESLNGINVYAYLTFNKENFNEKFLSQFMRKGKIDNIFDRNYEMNIFNDEERFIFEEQNHINKIKYLFDTTLEITENKLKKNYNKRSLIHALFEPYIEVKFDLYKDHDIISEMSPGKRGLVLLELFLDINNENHPILIDQPEDNLDNRTISQDLVNFIRKKSLERQIIIVTHNANLVVLTDAENVIVANQDPQLKENENRRFEYFTGALECDFINEENTNKLLSKGIKSHVCEILEGGKEAFELRERKYGFN</sequence>
<accession>A0ABW5T6E4</accession>
<dbReference type="InterPro" id="IPR016195">
    <property type="entry name" value="Pol/histidinol_Pase-like"/>
</dbReference>
<name>A0ABW5T6E4_9BACI</name>
<organism evidence="2 3">
    <name type="scientific">Salibacterium lacus</name>
    <dbReference type="NCBI Taxonomy" id="1898109"/>
    <lineage>
        <taxon>Bacteria</taxon>
        <taxon>Bacillati</taxon>
        <taxon>Bacillota</taxon>
        <taxon>Bacilli</taxon>
        <taxon>Bacillales</taxon>
        <taxon>Bacillaceae</taxon>
    </lineage>
</organism>
<dbReference type="InterPro" id="IPR054787">
    <property type="entry name" value="TrlF_ATPase"/>
</dbReference>
<dbReference type="InterPro" id="IPR027417">
    <property type="entry name" value="P-loop_NTPase"/>
</dbReference>
<proteinExistence type="predicted"/>
<dbReference type="Gene3D" id="3.20.20.140">
    <property type="entry name" value="Metal-dependent hydrolases"/>
    <property type="match status" value="1"/>
</dbReference>
<dbReference type="Proteomes" id="UP001597520">
    <property type="component" value="Unassembled WGS sequence"/>
</dbReference>
<dbReference type="Gene3D" id="3.40.50.300">
    <property type="entry name" value="P-loop containing nucleotide triphosphate hydrolases"/>
    <property type="match status" value="2"/>
</dbReference>
<protein>
    <submittedName>
        <fullName evidence="2">TrlF family AAA-like ATPase</fullName>
    </submittedName>
</protein>
<reference evidence="3" key="1">
    <citation type="journal article" date="2019" name="Int. J. Syst. Evol. Microbiol.">
        <title>The Global Catalogue of Microorganisms (GCM) 10K type strain sequencing project: providing services to taxonomists for standard genome sequencing and annotation.</title>
        <authorList>
            <consortium name="The Broad Institute Genomics Platform"/>
            <consortium name="The Broad Institute Genome Sequencing Center for Infectious Disease"/>
            <person name="Wu L."/>
            <person name="Ma J."/>
        </authorList>
    </citation>
    <scope>NUCLEOTIDE SEQUENCE [LARGE SCALE GENOMIC DNA]</scope>
    <source>
        <strain evidence="3">KCTC 33792</strain>
    </source>
</reference>
<dbReference type="EMBL" id="JBHUML010000005">
    <property type="protein sequence ID" value="MFD2706777.1"/>
    <property type="molecule type" value="Genomic_DNA"/>
</dbReference>
<dbReference type="SUPFAM" id="SSF52540">
    <property type="entry name" value="P-loop containing nucleoside triphosphate hydrolases"/>
    <property type="match status" value="2"/>
</dbReference>
<feature type="coiled-coil region" evidence="1">
    <location>
        <begin position="480"/>
        <end position="562"/>
    </location>
</feature>
<dbReference type="RefSeq" id="WP_380714077.1">
    <property type="nucleotide sequence ID" value="NZ_JBHUML010000005.1"/>
</dbReference>
<evidence type="ECO:0000313" key="3">
    <source>
        <dbReference type="Proteomes" id="UP001597520"/>
    </source>
</evidence>
<keyword evidence="3" id="KW-1185">Reference proteome</keyword>
<dbReference type="NCBIfam" id="NF045780">
    <property type="entry name" value="TrlF_fam_ATP"/>
    <property type="match status" value="1"/>
</dbReference>
<feature type="coiled-coil region" evidence="1">
    <location>
        <begin position="592"/>
        <end position="663"/>
    </location>
</feature>
<evidence type="ECO:0000256" key="1">
    <source>
        <dbReference type="SAM" id="Coils"/>
    </source>
</evidence>
<keyword evidence="1" id="KW-0175">Coiled coil</keyword>
<evidence type="ECO:0000313" key="2">
    <source>
        <dbReference type="EMBL" id="MFD2706777.1"/>
    </source>
</evidence>